<dbReference type="Pfam" id="PF00132">
    <property type="entry name" value="Hexapep"/>
    <property type="match status" value="1"/>
</dbReference>
<organism evidence="4">
    <name type="scientific">Ligilactobacillus ruminis</name>
    <dbReference type="NCBI Taxonomy" id="1623"/>
    <lineage>
        <taxon>Bacteria</taxon>
        <taxon>Bacillati</taxon>
        <taxon>Bacillota</taxon>
        <taxon>Bacilli</taxon>
        <taxon>Lactobacillales</taxon>
        <taxon>Lactobacillaceae</taxon>
        <taxon>Ligilactobacillus</taxon>
    </lineage>
</organism>
<dbReference type="InterPro" id="IPR045304">
    <property type="entry name" value="LbH_SAT"/>
</dbReference>
<accession>A0A6A8H1M3</accession>
<dbReference type="Gene3D" id="2.160.10.10">
    <property type="entry name" value="Hexapeptide repeat proteins"/>
    <property type="match status" value="1"/>
</dbReference>
<gene>
    <name evidence="4" type="ORF">GKC89_07505</name>
</gene>
<dbReference type="EMBL" id="WKOD01000021">
    <property type="protein sequence ID" value="MSA68927.1"/>
    <property type="molecule type" value="Genomic_DNA"/>
</dbReference>
<evidence type="ECO:0000256" key="2">
    <source>
        <dbReference type="ARBA" id="ARBA00022679"/>
    </source>
</evidence>
<keyword evidence="2 4" id="KW-0808">Transferase</keyword>
<name>A0A6A8H1M3_9LACO</name>
<comment type="similarity">
    <text evidence="1">Belongs to the transferase hexapeptide repeat family.</text>
</comment>
<dbReference type="AlphaFoldDB" id="A0A6A8H1M3"/>
<reference evidence="4" key="1">
    <citation type="journal article" date="2019" name="Nat. Med.">
        <title>A library of human gut bacterial isolates paired with longitudinal multiomics data enables mechanistic microbiome research.</title>
        <authorList>
            <person name="Poyet M."/>
            <person name="Groussin M."/>
            <person name="Gibbons S.M."/>
            <person name="Avila-Pacheco J."/>
            <person name="Jiang X."/>
            <person name="Kearney S.M."/>
            <person name="Perrotta A.R."/>
            <person name="Berdy B."/>
            <person name="Zhao S."/>
            <person name="Lieberman T.D."/>
            <person name="Swanson P.K."/>
            <person name="Smith M."/>
            <person name="Roesemann S."/>
            <person name="Alexander J.E."/>
            <person name="Rich S.A."/>
            <person name="Livny J."/>
            <person name="Vlamakis H."/>
            <person name="Clish C."/>
            <person name="Bullock K."/>
            <person name="Deik A."/>
            <person name="Scott J."/>
            <person name="Pierce K.A."/>
            <person name="Xavier R.J."/>
            <person name="Alm E.J."/>
        </authorList>
    </citation>
    <scope>NUCLEOTIDE SEQUENCE</scope>
    <source>
        <strain evidence="4">BIOML-A18</strain>
    </source>
</reference>
<evidence type="ECO:0000313" key="4">
    <source>
        <dbReference type="EMBL" id="MSA68927.1"/>
    </source>
</evidence>
<dbReference type="PANTHER" id="PTHR42811">
    <property type="entry name" value="SERINE ACETYLTRANSFERASE"/>
    <property type="match status" value="1"/>
</dbReference>
<dbReference type="InterPro" id="IPR011004">
    <property type="entry name" value="Trimer_LpxA-like_sf"/>
</dbReference>
<keyword evidence="3" id="KW-0012">Acyltransferase</keyword>
<proteinExistence type="inferred from homology"/>
<dbReference type="InterPro" id="IPR001451">
    <property type="entry name" value="Hexapep"/>
</dbReference>
<dbReference type="SUPFAM" id="SSF51161">
    <property type="entry name" value="Trimeric LpxA-like enzymes"/>
    <property type="match status" value="1"/>
</dbReference>
<comment type="caution">
    <text evidence="4">The sequence shown here is derived from an EMBL/GenBank/DDBJ whole genome shotgun (WGS) entry which is preliminary data.</text>
</comment>
<evidence type="ECO:0000256" key="3">
    <source>
        <dbReference type="ARBA" id="ARBA00023315"/>
    </source>
</evidence>
<protein>
    <submittedName>
        <fullName evidence="4">Transferase</fullName>
    </submittedName>
</protein>
<sequence>MSIRDYLFPAIKGFNYDKYWNRRDKIFEKKTPKILKMYYLFYLRRMDAKNGADINILTAAKENNFKGHPILGHGIKGIVIAGEAKIGKNVEISHQVTIGRSKGGVPTIGDDVYIGPGAKIFGGIKIGNNVRIGANCVVFEDVPDNATVVLQKPRVIIKDPDYHYSIFEDTEKHKKG</sequence>
<dbReference type="RefSeq" id="WP_154236832.1">
    <property type="nucleotide sequence ID" value="NZ_WKNS01000009.1"/>
</dbReference>
<dbReference type="CDD" id="cd03354">
    <property type="entry name" value="LbH_SAT"/>
    <property type="match status" value="1"/>
</dbReference>
<dbReference type="GO" id="GO:0016746">
    <property type="term" value="F:acyltransferase activity"/>
    <property type="evidence" value="ECO:0007669"/>
    <property type="project" value="UniProtKB-KW"/>
</dbReference>
<evidence type="ECO:0000256" key="1">
    <source>
        <dbReference type="ARBA" id="ARBA00007274"/>
    </source>
</evidence>